<dbReference type="VEuPathDB" id="TriTrypDB:BSAL_70570"/>
<evidence type="ECO:0000313" key="4">
    <source>
        <dbReference type="Proteomes" id="UP000051952"/>
    </source>
</evidence>
<protein>
    <submittedName>
        <fullName evidence="3">Transmembrane protein, putative</fullName>
    </submittedName>
</protein>
<keyword evidence="2" id="KW-1133">Transmembrane helix</keyword>
<sequence length="1057" mass="111817">MSYHPLKHILYVGGITTSIRKIDLATLNVTTLRLNTDVIMPHFLRSPSFDTLFVSIYKSHTVIAIDTVTEALINVVAGAPRSAGSSDGFGSSARFTQPEGIALVGTDDGWPCLYVNEENPEKPGFIREIRLRDQYVRTISLSGLPAGFDIESIISYTNRTSGEYGLLLVNFSPTGRIFFLPIGLLPALTASASNHWTSSQSTSGPTSISKSHSPASSASCSHLGTNSTSRTISSSKLISSRSTSFSLSGQASTRSRSQALSTTHSVVTVIPSLSSTMMSHSSGTPTIQQSTTMASETLSRPSTSLTPSMCQCFPDTVHISLTAPAAGEGGVCAACQTNGVIVVLGGGADHHNVALYSRVDDGRTPQIQAAPISRATLLQLPSAPVLITIAVNGSNCWYATTNDVIVIGGLNTSLRTTTKISAITTGDGTNVGGEDASFLSRMEFLASPLADDEGSSSSWLSMLDAGNILFQDSSLIFHVTLRCSASSAIDDSNVTTAPTSLRWPVLVTLPCPGLPRAFASEVSTGITTLQWFSAVSGGPGASGAMGRLTVIQGLELCNADGGLSGLMSINLSSCGDDANGSLGGLLGNVVIIVSAILLLLVLCWLLAPIHHVTTSPRSLRMTMIAGARNTEFPSTLLPLATTLLPTTAALMIVSFDNIAISSSSGGGGTCHVSVTIICSLIALTFCVIVIGGTLAVHWAASSRLALIAATKNHEEINSAPKNAVKGTTVKGTTGLWSKSSHLLRTQLAQRYQWHCDDDDHKKGDAVLLLHHFAVPLKEFRLLWYCTFDLVTLAVVGILAGVAKIFQDSTVCAGCGAATSALYLLQFWVCVKSRPFMSTFGNVYAALTLALSTTSAALQTAQLIVQVTSSPLAVVTLQRLMLGSTVCNLFVLGISCVRLLIDLHELAITMIRKVKERFGYQTKKDLLEEKNTIPLGKNDERATLVHNGSESLLLPLQQMHDGNDDSSMLRTNGSGVPPPPPQGVGDLDEVDILGLFWDASGNAVVVPDEMMMVMEETQQQLDMFANNDATDLMSMNVHHSYGLEEEGIPLCVHAPSPL</sequence>
<dbReference type="Proteomes" id="UP000051952">
    <property type="component" value="Unassembled WGS sequence"/>
</dbReference>
<feature type="compositionally biased region" description="Low complexity" evidence="1">
    <location>
        <begin position="197"/>
        <end position="227"/>
    </location>
</feature>
<dbReference type="AlphaFoldDB" id="A0A0S4IVI1"/>
<feature type="transmembrane region" description="Helical" evidence="2">
    <location>
        <begin position="842"/>
        <end position="864"/>
    </location>
</feature>
<evidence type="ECO:0000313" key="3">
    <source>
        <dbReference type="EMBL" id="CUG04457.1"/>
    </source>
</evidence>
<evidence type="ECO:0000256" key="1">
    <source>
        <dbReference type="SAM" id="MobiDB-lite"/>
    </source>
</evidence>
<accession>A0A0S4IVI1</accession>
<keyword evidence="2 3" id="KW-0812">Transmembrane</keyword>
<feature type="transmembrane region" description="Helical" evidence="2">
    <location>
        <begin position="582"/>
        <end position="607"/>
    </location>
</feature>
<proteinExistence type="predicted"/>
<reference evidence="4" key="1">
    <citation type="submission" date="2015-09" db="EMBL/GenBank/DDBJ databases">
        <authorList>
            <consortium name="Pathogen Informatics"/>
        </authorList>
    </citation>
    <scope>NUCLEOTIDE SEQUENCE [LARGE SCALE GENOMIC DNA]</scope>
    <source>
        <strain evidence="4">Lake Konstanz</strain>
    </source>
</reference>
<gene>
    <name evidence="3" type="ORF">BSAL_70570</name>
</gene>
<feature type="transmembrane region" description="Helical" evidence="2">
    <location>
        <begin position="810"/>
        <end position="830"/>
    </location>
</feature>
<evidence type="ECO:0000256" key="2">
    <source>
        <dbReference type="SAM" id="Phobius"/>
    </source>
</evidence>
<feature type="transmembrane region" description="Helical" evidence="2">
    <location>
        <begin position="781"/>
        <end position="804"/>
    </location>
</feature>
<keyword evidence="2" id="KW-0472">Membrane</keyword>
<keyword evidence="4" id="KW-1185">Reference proteome</keyword>
<feature type="transmembrane region" description="Helical" evidence="2">
    <location>
        <begin position="879"/>
        <end position="900"/>
    </location>
</feature>
<feature type="transmembrane region" description="Helical" evidence="2">
    <location>
        <begin position="636"/>
        <end position="660"/>
    </location>
</feature>
<dbReference type="EMBL" id="CYKH01000519">
    <property type="protein sequence ID" value="CUG04457.1"/>
    <property type="molecule type" value="Genomic_DNA"/>
</dbReference>
<dbReference type="Gene3D" id="2.120.10.30">
    <property type="entry name" value="TolB, C-terminal domain"/>
    <property type="match status" value="1"/>
</dbReference>
<feature type="transmembrane region" description="Helical" evidence="2">
    <location>
        <begin position="672"/>
        <end position="696"/>
    </location>
</feature>
<name>A0A0S4IVI1_BODSA</name>
<feature type="region of interest" description="Disordered" evidence="1">
    <location>
        <begin position="195"/>
        <end position="227"/>
    </location>
</feature>
<organism evidence="3 4">
    <name type="scientific">Bodo saltans</name>
    <name type="common">Flagellated protozoan</name>
    <dbReference type="NCBI Taxonomy" id="75058"/>
    <lineage>
        <taxon>Eukaryota</taxon>
        <taxon>Discoba</taxon>
        <taxon>Euglenozoa</taxon>
        <taxon>Kinetoplastea</taxon>
        <taxon>Metakinetoplastina</taxon>
        <taxon>Eubodonida</taxon>
        <taxon>Bodonidae</taxon>
        <taxon>Bodo</taxon>
    </lineage>
</organism>
<dbReference type="InterPro" id="IPR011042">
    <property type="entry name" value="6-blade_b-propeller_TolB-like"/>
</dbReference>